<dbReference type="Proteomes" id="UP000305948">
    <property type="component" value="Unassembled WGS sequence"/>
</dbReference>
<dbReference type="EMBL" id="ML213510">
    <property type="protein sequence ID" value="TFK52092.1"/>
    <property type="molecule type" value="Genomic_DNA"/>
</dbReference>
<feature type="transmembrane region" description="Helical" evidence="1">
    <location>
        <begin position="114"/>
        <end position="133"/>
    </location>
</feature>
<evidence type="ECO:0000313" key="4">
    <source>
        <dbReference type="Proteomes" id="UP000305948"/>
    </source>
</evidence>
<feature type="transmembrane region" description="Helical" evidence="1">
    <location>
        <begin position="68"/>
        <end position="94"/>
    </location>
</feature>
<dbReference type="PANTHER" id="PTHR40465">
    <property type="entry name" value="CHROMOSOME 1, WHOLE GENOME SHOTGUN SEQUENCE"/>
    <property type="match status" value="1"/>
</dbReference>
<gene>
    <name evidence="3" type="ORF">OE88DRAFT_1644658</name>
</gene>
<evidence type="ECO:0000313" key="3">
    <source>
        <dbReference type="EMBL" id="TFK52092.1"/>
    </source>
</evidence>
<dbReference type="PANTHER" id="PTHR40465:SF1">
    <property type="entry name" value="DUF6534 DOMAIN-CONTAINING PROTEIN"/>
    <property type="match status" value="1"/>
</dbReference>
<keyword evidence="1" id="KW-0812">Transmembrane</keyword>
<proteinExistence type="predicted"/>
<feature type="transmembrane region" description="Helical" evidence="1">
    <location>
        <begin position="145"/>
        <end position="169"/>
    </location>
</feature>
<sequence length="351" mass="38305">MPADRASADVISFVGPAVVGLAGNWLLLGVLMVQVCQRKDSLLSHAQPHLTADIYSINFPNDPKRFKFMVYFLLMLECVQSGLILNDAFGWAVYGWGVPDATSSLETNWLDVPVMSGFIAIVVQLFFAWRIWVLGKSYIWAMWSGVIAAGAILEGSGAIASGIMVKIGYKLTEVHAMYRVAMVWLVTTTIVDVLIAMSMTYLLLTQGMNTTQKTRTAVRSLARLSIETGSITDGITAALAIVNLVLYQVLPGTGYFLAPADLQAKMYTNTLLVIFNNRTFMCQHMGTAVNSGSVPTGPLVFEVAKQVETTITTEVGLHVRASQQFAATAGQAVHTENTVELPTYRPYILYT</sequence>
<organism evidence="3 4">
    <name type="scientific">Heliocybe sulcata</name>
    <dbReference type="NCBI Taxonomy" id="5364"/>
    <lineage>
        <taxon>Eukaryota</taxon>
        <taxon>Fungi</taxon>
        <taxon>Dikarya</taxon>
        <taxon>Basidiomycota</taxon>
        <taxon>Agaricomycotina</taxon>
        <taxon>Agaricomycetes</taxon>
        <taxon>Gloeophyllales</taxon>
        <taxon>Gloeophyllaceae</taxon>
        <taxon>Heliocybe</taxon>
    </lineage>
</organism>
<keyword evidence="1" id="KW-0472">Membrane</keyword>
<feature type="transmembrane region" description="Helical" evidence="1">
    <location>
        <begin position="12"/>
        <end position="33"/>
    </location>
</feature>
<dbReference type="InterPro" id="IPR000032">
    <property type="entry name" value="HPr-like"/>
</dbReference>
<dbReference type="STRING" id="5364.A0A5C3N4P7"/>
<dbReference type="AlphaFoldDB" id="A0A5C3N4P7"/>
<evidence type="ECO:0000256" key="1">
    <source>
        <dbReference type="SAM" id="Phobius"/>
    </source>
</evidence>
<accession>A0A5C3N4P7</accession>
<dbReference type="Pfam" id="PF20152">
    <property type="entry name" value="DUF6534"/>
    <property type="match status" value="1"/>
</dbReference>
<protein>
    <recommendedName>
        <fullName evidence="2">HPr domain-containing protein</fullName>
    </recommendedName>
</protein>
<feature type="domain" description="HPr" evidence="2">
    <location>
        <begin position="304"/>
        <end position="351"/>
    </location>
</feature>
<evidence type="ECO:0000259" key="2">
    <source>
        <dbReference type="PROSITE" id="PS51350"/>
    </source>
</evidence>
<keyword evidence="4" id="KW-1185">Reference proteome</keyword>
<name>A0A5C3N4P7_9AGAM</name>
<reference evidence="3 4" key="1">
    <citation type="journal article" date="2019" name="Nat. Ecol. Evol.">
        <title>Megaphylogeny resolves global patterns of mushroom evolution.</title>
        <authorList>
            <person name="Varga T."/>
            <person name="Krizsan K."/>
            <person name="Foldi C."/>
            <person name="Dima B."/>
            <person name="Sanchez-Garcia M."/>
            <person name="Sanchez-Ramirez S."/>
            <person name="Szollosi G.J."/>
            <person name="Szarkandi J.G."/>
            <person name="Papp V."/>
            <person name="Albert L."/>
            <person name="Andreopoulos W."/>
            <person name="Angelini C."/>
            <person name="Antonin V."/>
            <person name="Barry K.W."/>
            <person name="Bougher N.L."/>
            <person name="Buchanan P."/>
            <person name="Buyck B."/>
            <person name="Bense V."/>
            <person name="Catcheside P."/>
            <person name="Chovatia M."/>
            <person name="Cooper J."/>
            <person name="Damon W."/>
            <person name="Desjardin D."/>
            <person name="Finy P."/>
            <person name="Geml J."/>
            <person name="Haridas S."/>
            <person name="Hughes K."/>
            <person name="Justo A."/>
            <person name="Karasinski D."/>
            <person name="Kautmanova I."/>
            <person name="Kiss B."/>
            <person name="Kocsube S."/>
            <person name="Kotiranta H."/>
            <person name="LaButti K.M."/>
            <person name="Lechner B.E."/>
            <person name="Liimatainen K."/>
            <person name="Lipzen A."/>
            <person name="Lukacs Z."/>
            <person name="Mihaltcheva S."/>
            <person name="Morgado L.N."/>
            <person name="Niskanen T."/>
            <person name="Noordeloos M.E."/>
            <person name="Ohm R.A."/>
            <person name="Ortiz-Santana B."/>
            <person name="Ovrebo C."/>
            <person name="Racz N."/>
            <person name="Riley R."/>
            <person name="Savchenko A."/>
            <person name="Shiryaev A."/>
            <person name="Soop K."/>
            <person name="Spirin V."/>
            <person name="Szebenyi C."/>
            <person name="Tomsovsky M."/>
            <person name="Tulloss R.E."/>
            <person name="Uehling J."/>
            <person name="Grigoriev I.V."/>
            <person name="Vagvolgyi C."/>
            <person name="Papp T."/>
            <person name="Martin F.M."/>
            <person name="Miettinen O."/>
            <person name="Hibbett D.S."/>
            <person name="Nagy L.G."/>
        </authorList>
    </citation>
    <scope>NUCLEOTIDE SEQUENCE [LARGE SCALE GENOMIC DNA]</scope>
    <source>
        <strain evidence="3 4">OMC1185</strain>
    </source>
</reference>
<feature type="transmembrane region" description="Helical" evidence="1">
    <location>
        <begin position="181"/>
        <end position="204"/>
    </location>
</feature>
<keyword evidence="1" id="KW-1133">Transmembrane helix</keyword>
<dbReference type="PROSITE" id="PS51350">
    <property type="entry name" value="PTS_HPR_DOM"/>
    <property type="match status" value="1"/>
</dbReference>
<dbReference type="InterPro" id="IPR045339">
    <property type="entry name" value="DUF6534"/>
</dbReference>
<dbReference type="OrthoDB" id="2953893at2759"/>